<dbReference type="RefSeq" id="WP_012448648.1">
    <property type="nucleotide sequence ID" value="NC_010718.1"/>
</dbReference>
<dbReference type="eggNOG" id="COG1334">
    <property type="taxonomic scope" value="Bacteria"/>
</dbReference>
<sequence length="129" mass="14681">MRVNETDAVSKVKGLDNLDRGGASGANKKLKSSNEVLENKLGQDQLAPEERREDLNQDKVKKALEEFEELNKFIDKGFDFHVHEKTDKIWVEVIDREQDEVIREIPPEKILDIIAGLKEVVGLIVDEEA</sequence>
<keyword evidence="2" id="KW-0966">Cell projection</keyword>
<reference evidence="2 3" key="2">
    <citation type="journal article" date="2011" name="J. Bacteriol.">
        <title>Complete genome sequence of the anaerobic, halophilic alkalithermophile Natranaerobius thermophilus JW/NM-WN-LF.</title>
        <authorList>
            <person name="Zhao B."/>
            <person name="Mesbah N.M."/>
            <person name="Dalin E."/>
            <person name="Goodwin L."/>
            <person name="Nolan M."/>
            <person name="Pitluck S."/>
            <person name="Chertkov O."/>
            <person name="Brettin T.S."/>
            <person name="Han J."/>
            <person name="Larimer F.W."/>
            <person name="Land M.L."/>
            <person name="Hauser L."/>
            <person name="Kyrpides N."/>
            <person name="Wiegel J."/>
        </authorList>
    </citation>
    <scope>NUCLEOTIDE SEQUENCE [LARGE SCALE GENOMIC DNA]</scope>
    <source>
        <strain evidence="3">ATCC BAA-1301 / DSM 18059 / JW/NM-WN-LF</strain>
    </source>
</reference>
<reference evidence="2 3" key="1">
    <citation type="submission" date="2008-04" db="EMBL/GenBank/DDBJ databases">
        <title>Complete sequence of chromosome of Natranaerobius thermophilus JW/NM-WN-LF.</title>
        <authorList>
            <consortium name="US DOE Joint Genome Institute"/>
            <person name="Copeland A."/>
            <person name="Lucas S."/>
            <person name="Lapidus A."/>
            <person name="Glavina del Rio T."/>
            <person name="Dalin E."/>
            <person name="Tice H."/>
            <person name="Bruce D."/>
            <person name="Goodwin L."/>
            <person name="Pitluck S."/>
            <person name="Chertkov O."/>
            <person name="Brettin T."/>
            <person name="Detter J.C."/>
            <person name="Han C."/>
            <person name="Kuske C.R."/>
            <person name="Schmutz J."/>
            <person name="Larimer F."/>
            <person name="Land M."/>
            <person name="Hauser L."/>
            <person name="Kyrpides N."/>
            <person name="Lykidis A."/>
            <person name="Mesbah N.M."/>
            <person name="Wiegel J."/>
        </authorList>
    </citation>
    <scope>NUCLEOTIDE SEQUENCE [LARGE SCALE GENOMIC DNA]</scope>
    <source>
        <strain evidence="3">ATCC BAA-1301 / DSM 18059 / JW/NM-WN-LF</strain>
    </source>
</reference>
<feature type="compositionally biased region" description="Basic and acidic residues" evidence="1">
    <location>
        <begin position="1"/>
        <end position="19"/>
    </location>
</feature>
<accession>B2A824</accession>
<protein>
    <submittedName>
        <fullName evidence="2">Flagellar protein FlaG protein</fullName>
    </submittedName>
</protein>
<dbReference type="InterPro" id="IPR005186">
    <property type="entry name" value="FlaG"/>
</dbReference>
<dbReference type="EMBL" id="CP001034">
    <property type="protein sequence ID" value="ACB85796.1"/>
    <property type="molecule type" value="Genomic_DNA"/>
</dbReference>
<dbReference type="HOGENOM" id="CLU_120910_3_2_9"/>
<keyword evidence="2" id="KW-0969">Cilium</keyword>
<evidence type="ECO:0000313" key="2">
    <source>
        <dbReference type="EMBL" id="ACB85796.1"/>
    </source>
</evidence>
<dbReference type="SUPFAM" id="SSF160214">
    <property type="entry name" value="FlaG-like"/>
    <property type="match status" value="1"/>
</dbReference>
<dbReference type="InterPro" id="IPR035924">
    <property type="entry name" value="FlaG-like_sf"/>
</dbReference>
<dbReference type="STRING" id="457570.Nther_2230"/>
<dbReference type="PANTHER" id="PTHR37166">
    <property type="entry name" value="PROTEIN FLAG"/>
    <property type="match status" value="1"/>
</dbReference>
<dbReference type="AlphaFoldDB" id="B2A824"/>
<evidence type="ECO:0000313" key="3">
    <source>
        <dbReference type="Proteomes" id="UP000001683"/>
    </source>
</evidence>
<dbReference type="Pfam" id="PF03646">
    <property type="entry name" value="FlaG"/>
    <property type="match status" value="1"/>
</dbReference>
<dbReference type="KEGG" id="nth:Nther_2230"/>
<proteinExistence type="predicted"/>
<dbReference type="InParanoid" id="B2A824"/>
<name>B2A824_NATTJ</name>
<feature type="region of interest" description="Disordered" evidence="1">
    <location>
        <begin position="1"/>
        <end position="55"/>
    </location>
</feature>
<organism evidence="2 3">
    <name type="scientific">Natranaerobius thermophilus (strain ATCC BAA-1301 / DSM 18059 / JW/NM-WN-LF)</name>
    <dbReference type="NCBI Taxonomy" id="457570"/>
    <lineage>
        <taxon>Bacteria</taxon>
        <taxon>Bacillati</taxon>
        <taxon>Bacillota</taxon>
        <taxon>Clostridia</taxon>
        <taxon>Natranaerobiales</taxon>
        <taxon>Natranaerobiaceae</taxon>
        <taxon>Natranaerobius</taxon>
    </lineage>
</organism>
<dbReference type="Gene3D" id="3.30.160.170">
    <property type="entry name" value="FlaG-like"/>
    <property type="match status" value="1"/>
</dbReference>
<keyword evidence="3" id="KW-1185">Reference proteome</keyword>
<dbReference type="Proteomes" id="UP000001683">
    <property type="component" value="Chromosome"/>
</dbReference>
<gene>
    <name evidence="2" type="ordered locus">Nther_2230</name>
</gene>
<dbReference type="PANTHER" id="PTHR37166:SF1">
    <property type="entry name" value="PROTEIN FLAG"/>
    <property type="match status" value="1"/>
</dbReference>
<dbReference type="OrthoDB" id="9799867at2"/>
<keyword evidence="2" id="KW-0282">Flagellum</keyword>
<evidence type="ECO:0000256" key="1">
    <source>
        <dbReference type="SAM" id="MobiDB-lite"/>
    </source>
</evidence>